<keyword evidence="3" id="KW-1185">Reference proteome</keyword>
<dbReference type="EMBL" id="CP011125">
    <property type="protein sequence ID" value="AKF04837.1"/>
    <property type="molecule type" value="Genomic_DNA"/>
</dbReference>
<evidence type="ECO:0000313" key="3">
    <source>
        <dbReference type="Proteomes" id="UP000034883"/>
    </source>
</evidence>
<reference evidence="2 3" key="1">
    <citation type="submission" date="2015-03" db="EMBL/GenBank/DDBJ databases">
        <title>Genome assembly of Sandaracinus amylolyticus DSM 53668.</title>
        <authorList>
            <person name="Sharma G."/>
            <person name="Subramanian S."/>
        </authorList>
    </citation>
    <scope>NUCLEOTIDE SEQUENCE [LARGE SCALE GENOMIC DNA]</scope>
    <source>
        <strain evidence="2 3">DSM 53668</strain>
    </source>
</reference>
<protein>
    <submittedName>
        <fullName evidence="2">Uncharacterized protein</fullName>
    </submittedName>
</protein>
<accession>A0A0F6W165</accession>
<evidence type="ECO:0000256" key="1">
    <source>
        <dbReference type="SAM" id="MobiDB-lite"/>
    </source>
</evidence>
<dbReference type="KEGG" id="samy:DB32_001986"/>
<organism evidence="2 3">
    <name type="scientific">Sandaracinus amylolyticus</name>
    <dbReference type="NCBI Taxonomy" id="927083"/>
    <lineage>
        <taxon>Bacteria</taxon>
        <taxon>Pseudomonadati</taxon>
        <taxon>Myxococcota</taxon>
        <taxon>Polyangia</taxon>
        <taxon>Polyangiales</taxon>
        <taxon>Sandaracinaceae</taxon>
        <taxon>Sandaracinus</taxon>
    </lineage>
</organism>
<evidence type="ECO:0000313" key="2">
    <source>
        <dbReference type="EMBL" id="AKF04837.1"/>
    </source>
</evidence>
<feature type="region of interest" description="Disordered" evidence="1">
    <location>
        <begin position="99"/>
        <end position="134"/>
    </location>
</feature>
<sequence length="134" mass="14497">MGKGGRSHGREISLRVTTRATTRCVPGTRPHMRCGSALGLAYSAPLSVIGPGRQASEAVIPVAFHHAHGAFSRGEEEEGVGRPETFSAAFLESCTVPRELHPFSGEPSRSLRKRPERWPTRARSISSSKHPKTS</sequence>
<dbReference type="STRING" id="927083.DB32_001986"/>
<gene>
    <name evidence="2" type="ORF">DB32_001986</name>
</gene>
<name>A0A0F6W165_9BACT</name>
<proteinExistence type="predicted"/>
<dbReference type="Proteomes" id="UP000034883">
    <property type="component" value="Chromosome"/>
</dbReference>
<dbReference type="AlphaFoldDB" id="A0A0F6W165"/>